<dbReference type="GO" id="GO:0006269">
    <property type="term" value="P:DNA replication, synthesis of primer"/>
    <property type="evidence" value="ECO:0007669"/>
    <property type="project" value="TreeGrafter"/>
</dbReference>
<dbReference type="PANTHER" id="PTHR30313:SF2">
    <property type="entry name" value="DNA PRIMASE"/>
    <property type="match status" value="1"/>
</dbReference>
<feature type="domain" description="Toprim" evidence="2">
    <location>
        <begin position="170"/>
        <end position="243"/>
    </location>
</feature>
<dbReference type="Gene3D" id="3.40.1360.10">
    <property type="match status" value="1"/>
</dbReference>
<dbReference type="SUPFAM" id="SSF56731">
    <property type="entry name" value="DNA primase core"/>
    <property type="match status" value="1"/>
</dbReference>
<organism evidence="3 4">
    <name type="scientific">Spirosoma profusum</name>
    <dbReference type="NCBI Taxonomy" id="2771354"/>
    <lineage>
        <taxon>Bacteria</taxon>
        <taxon>Pseudomonadati</taxon>
        <taxon>Bacteroidota</taxon>
        <taxon>Cytophagia</taxon>
        <taxon>Cytophagales</taxon>
        <taxon>Cytophagaceae</taxon>
        <taxon>Spirosoma</taxon>
    </lineage>
</organism>
<dbReference type="SMART" id="SM00493">
    <property type="entry name" value="TOPRIM"/>
    <property type="match status" value="1"/>
</dbReference>
<dbReference type="EMBL" id="JACWZY010000003">
    <property type="protein sequence ID" value="MBD2700106.1"/>
    <property type="molecule type" value="Genomic_DNA"/>
</dbReference>
<dbReference type="Pfam" id="PF08275">
    <property type="entry name" value="DNAG_N"/>
    <property type="match status" value="1"/>
</dbReference>
<name>A0A927AQD0_9BACT</name>
<gene>
    <name evidence="3" type="ORF">IC229_05635</name>
</gene>
<dbReference type="AlphaFoldDB" id="A0A927AQD0"/>
<dbReference type="InterPro" id="IPR050219">
    <property type="entry name" value="DnaG_primase"/>
</dbReference>
<dbReference type="Proteomes" id="UP000598820">
    <property type="component" value="Unassembled WGS sequence"/>
</dbReference>
<sequence length="948" mass="107700">MNPVPPAPAADSPTSTLVDESLLELYDINKAVAKKYHEHLKQLLTDAQHPVTQYVRSRQLSDEDCTTWQLGYAPNEWKFITKPLVDNGAFVPAVNAGVCTQTDKSKYDFFRDRLMIPLRDQQRGIVGFTGRAMGADQEPKYLNTKETPIFKKGDQLFGIDKGFRSISRSRSAVLTEGHFDVITLHRFGVDTALGKGGTALSDSQVDQLKKLVDSVTLIYDIDPGGAGQLALQKDCEKLLQAGLRVLIFQLPVPEDGSKVDADSWARIFMAEEKPDRFDLAKHIRKEAEDGLIWLGTRWLATTDLQEQVIAESSLVDLLVVIDDDTWRKKYTKKLADLLDCEAKGLTQQVDKIRKQKQKEAEEDDAMSGSVWYSKVDGTIMVKSGKGGWNTVADNFHLFIKYQTEDENENLSWVLELRPTKEGDPIYLEVDHEDFCSASRLKKVITGKRYSLKISDGELSELQSYLFAKTQFAKATKIIRYGYHIPSGVFFFANVAINGQQLTPDEFGMVQTKKDDKPLVLSMPVQNKHKAHRFTLTDTQLSNNEFFKLYAEAHGYENALIPYAWNLMALFRDVALRYKNFSPILFLKGGAGTGKSSMIRVLTAAYGKKQEGVNLKSKNTEAALVKLMSQGSNCPIWFDEYHNEITCEGLFQAAYDNDGYHRSKDNTSSETDAIEIHSALALTSNYLPENPIFFSRCVFVPIISQDKSDAQRAAFYKLEELQEAGLGCLTVELLQYRSLVEQQYPAAFDLLHKHIKEEFAGEKLPERFYANMAQTLAVAFILASTKKIAITQAEGTMDILSELVEVGANNIRRQHRIMSEKTALSEFFEIIQSLYEQYQVHEEIHFDYRTVGNEIRIRLWFPQLYTLYAQQYRRIYMKAPADKDTLQSEIAAFEDMPDWESVKKQFRMRNDGESRSDAATIPRPGCCDMNYMKLSERFGLTLEHRKARN</sequence>
<dbReference type="Pfam" id="PF13155">
    <property type="entry name" value="Toprim_2"/>
    <property type="match status" value="1"/>
</dbReference>
<evidence type="ECO:0000256" key="1">
    <source>
        <dbReference type="SAM" id="Coils"/>
    </source>
</evidence>
<dbReference type="InterPro" id="IPR013264">
    <property type="entry name" value="DNAG_N"/>
</dbReference>
<dbReference type="InterPro" id="IPR034151">
    <property type="entry name" value="TOPRIM_DnaG_bac"/>
</dbReference>
<dbReference type="PANTHER" id="PTHR30313">
    <property type="entry name" value="DNA PRIMASE"/>
    <property type="match status" value="1"/>
</dbReference>
<dbReference type="InterPro" id="IPR006171">
    <property type="entry name" value="TOPRIM_dom"/>
</dbReference>
<reference evidence="3" key="1">
    <citation type="submission" date="2020-09" db="EMBL/GenBank/DDBJ databases">
        <authorList>
            <person name="Kim M.K."/>
        </authorList>
    </citation>
    <scope>NUCLEOTIDE SEQUENCE</scope>
    <source>
        <strain evidence="3">BT702</strain>
    </source>
</reference>
<dbReference type="Gene3D" id="3.90.980.10">
    <property type="entry name" value="DNA primase, catalytic core, N-terminal domain"/>
    <property type="match status" value="1"/>
</dbReference>
<evidence type="ECO:0000259" key="2">
    <source>
        <dbReference type="SMART" id="SM00493"/>
    </source>
</evidence>
<comment type="caution">
    <text evidence="3">The sequence shown here is derived from an EMBL/GenBank/DDBJ whole genome shotgun (WGS) entry which is preliminary data.</text>
</comment>
<feature type="coiled-coil region" evidence="1">
    <location>
        <begin position="335"/>
        <end position="362"/>
    </location>
</feature>
<keyword evidence="1" id="KW-0175">Coiled coil</keyword>
<dbReference type="GO" id="GO:0005737">
    <property type="term" value="C:cytoplasm"/>
    <property type="evidence" value="ECO:0007669"/>
    <property type="project" value="TreeGrafter"/>
</dbReference>
<keyword evidence="4" id="KW-1185">Reference proteome</keyword>
<accession>A0A927AQD0</accession>
<dbReference type="RefSeq" id="WP_190885959.1">
    <property type="nucleotide sequence ID" value="NZ_JACWZY010000003.1"/>
</dbReference>
<protein>
    <submittedName>
        <fullName evidence="3">Toprim domain-containing protein</fullName>
    </submittedName>
</protein>
<dbReference type="InterPro" id="IPR037068">
    <property type="entry name" value="DNA_primase_core_N_sf"/>
</dbReference>
<evidence type="ECO:0000313" key="3">
    <source>
        <dbReference type="EMBL" id="MBD2700106.1"/>
    </source>
</evidence>
<dbReference type="CDD" id="cd03364">
    <property type="entry name" value="TOPRIM_DnaG_primases"/>
    <property type="match status" value="1"/>
</dbReference>
<evidence type="ECO:0000313" key="4">
    <source>
        <dbReference type="Proteomes" id="UP000598820"/>
    </source>
</evidence>
<proteinExistence type="predicted"/>